<accession>A0A832US38</accession>
<keyword evidence="8" id="KW-0648">Protein biosynthesis</keyword>
<dbReference type="InterPro" id="IPR050543">
    <property type="entry name" value="eIF2G"/>
</dbReference>
<dbReference type="FunFam" id="2.40.30.10:FF:000075">
    <property type="entry name" value="Translation initiation factor 2 subunit gamma"/>
    <property type="match status" value="1"/>
</dbReference>
<dbReference type="InterPro" id="IPR044127">
    <property type="entry name" value="eIF2g_dom_2"/>
</dbReference>
<feature type="domain" description="Tr-type G" evidence="11">
    <location>
        <begin position="3"/>
        <end position="199"/>
    </location>
</feature>
<keyword evidence="9" id="KW-0342">GTP-binding</keyword>
<keyword evidence="4" id="KW-0479">Metal-binding</keyword>
<dbReference type="Pfam" id="PF09173">
    <property type="entry name" value="eIF2_C"/>
    <property type="match status" value="1"/>
</dbReference>
<reference evidence="12 13" key="1">
    <citation type="journal article" name="Nat. Commun.">
        <title>Undinarchaeota illuminate DPANN phylogeny and the impact of gene transfer on archaeal evolution.</title>
        <authorList>
            <person name="Dombrowski N."/>
            <person name="Williams T.A."/>
            <person name="Sun J."/>
            <person name="Woodcroft B.J."/>
            <person name="Lee J.H."/>
            <person name="Minh B.Q."/>
            <person name="Rinke C."/>
            <person name="Spang A."/>
        </authorList>
    </citation>
    <scope>NUCLEOTIDE SEQUENCE [LARGE SCALE GENOMIC DNA]</scope>
    <source>
        <strain evidence="12">MAG_bin1129</strain>
    </source>
</reference>
<dbReference type="CDD" id="cd15490">
    <property type="entry name" value="eIF2_gamma_III"/>
    <property type="match status" value="1"/>
</dbReference>
<evidence type="ECO:0000256" key="6">
    <source>
        <dbReference type="ARBA" id="ARBA00022801"/>
    </source>
</evidence>
<dbReference type="EMBL" id="DVAB01000025">
    <property type="protein sequence ID" value="HIK00542.1"/>
    <property type="molecule type" value="Genomic_DNA"/>
</dbReference>
<keyword evidence="5" id="KW-0547">Nucleotide-binding</keyword>
<dbReference type="CDD" id="cd01888">
    <property type="entry name" value="eIF2_gamma"/>
    <property type="match status" value="1"/>
</dbReference>
<evidence type="ECO:0000256" key="5">
    <source>
        <dbReference type="ARBA" id="ARBA00022741"/>
    </source>
</evidence>
<keyword evidence="6" id="KW-0378">Hydrolase</keyword>
<protein>
    <recommendedName>
        <fullName evidence="2">protein-synthesizing GTPase</fullName>
        <ecNumber evidence="2">3.6.5.3</ecNumber>
    </recommendedName>
</protein>
<evidence type="ECO:0000313" key="12">
    <source>
        <dbReference type="EMBL" id="HIK00542.1"/>
    </source>
</evidence>
<dbReference type="GO" id="GO:0003924">
    <property type="term" value="F:GTPase activity"/>
    <property type="evidence" value="ECO:0007669"/>
    <property type="project" value="InterPro"/>
</dbReference>
<dbReference type="PRINTS" id="PR00315">
    <property type="entry name" value="ELONGATNFCT"/>
</dbReference>
<evidence type="ECO:0000256" key="2">
    <source>
        <dbReference type="ARBA" id="ARBA00011986"/>
    </source>
</evidence>
<evidence type="ECO:0000256" key="9">
    <source>
        <dbReference type="ARBA" id="ARBA00023134"/>
    </source>
</evidence>
<dbReference type="Pfam" id="PF00009">
    <property type="entry name" value="GTP_EFTU"/>
    <property type="match status" value="1"/>
</dbReference>
<evidence type="ECO:0000256" key="8">
    <source>
        <dbReference type="ARBA" id="ARBA00022917"/>
    </source>
</evidence>
<dbReference type="SUPFAM" id="SSF50465">
    <property type="entry name" value="EF-Tu/eEF-1alpha/eIF2-gamma C-terminal domain"/>
    <property type="match status" value="1"/>
</dbReference>
<evidence type="ECO:0000256" key="7">
    <source>
        <dbReference type="ARBA" id="ARBA00022842"/>
    </source>
</evidence>
<comment type="catalytic activity">
    <reaction evidence="10">
        <text>GTP + H2O = GDP + phosphate + H(+)</text>
        <dbReference type="Rhea" id="RHEA:19669"/>
        <dbReference type="ChEBI" id="CHEBI:15377"/>
        <dbReference type="ChEBI" id="CHEBI:15378"/>
        <dbReference type="ChEBI" id="CHEBI:37565"/>
        <dbReference type="ChEBI" id="CHEBI:43474"/>
        <dbReference type="ChEBI" id="CHEBI:58189"/>
        <dbReference type="EC" id="3.6.5.3"/>
    </reaction>
</comment>
<dbReference type="PROSITE" id="PS51722">
    <property type="entry name" value="G_TR_2"/>
    <property type="match status" value="1"/>
</dbReference>
<dbReference type="InterPro" id="IPR027417">
    <property type="entry name" value="P-loop_NTPase"/>
</dbReference>
<dbReference type="GO" id="GO:0005525">
    <property type="term" value="F:GTP binding"/>
    <property type="evidence" value="ECO:0007669"/>
    <property type="project" value="UniProtKB-KW"/>
</dbReference>
<dbReference type="InterPro" id="IPR044128">
    <property type="entry name" value="eIF2g_GTP-bd"/>
</dbReference>
<dbReference type="SUPFAM" id="SSF52540">
    <property type="entry name" value="P-loop containing nucleoside triphosphate hydrolases"/>
    <property type="match status" value="1"/>
</dbReference>
<dbReference type="Gene3D" id="3.40.50.300">
    <property type="entry name" value="P-loop containing nucleotide triphosphate hydrolases"/>
    <property type="match status" value="1"/>
</dbReference>
<name>A0A832US38_9ARCH</name>
<dbReference type="CDD" id="cd03688">
    <property type="entry name" value="eIF2_gamma_II"/>
    <property type="match status" value="1"/>
</dbReference>
<dbReference type="GO" id="GO:0001731">
    <property type="term" value="P:formation of translation preinitiation complex"/>
    <property type="evidence" value="ECO:0007669"/>
    <property type="project" value="TreeGrafter"/>
</dbReference>
<dbReference type="InterPro" id="IPR009000">
    <property type="entry name" value="Transl_B-barrel_sf"/>
</dbReference>
<dbReference type="EC" id="3.6.5.3" evidence="2"/>
<dbReference type="GO" id="GO:0046872">
    <property type="term" value="F:metal ion binding"/>
    <property type="evidence" value="ECO:0007669"/>
    <property type="project" value="UniProtKB-KW"/>
</dbReference>
<sequence length="399" mass="43158">MELPEVNIGMVGHIDHGKTTLTESLTGVWAAKHSEELKRGITIRLGYADATFYKCSKCEAPECYLTSNKCVNGHEAKKLRSVSFVDAPGHETLMATMLSGASLMDGAILVIAANEKCPQPQTKEHLMALDIVGIKNIIIAQNKIDLVSEQRAKQSYDEIKNFVKGTVAENAPIIPISAQHRANMDILIETIENKIKTPSKNENAAPLMLIARSFDINKPGTPIDNLHGGVLGGALVDGTLKTNEEIEIAPGFDSKSTVKTKIVNINAVNQSVKSVTHGGTFGVETLLDPSLTKADSLSGRVAGLPGKLPPIYTQLNLEVHLLKRVVGAEEELEVKPLAIGETLMLNVWTATTVGIVALGKKGTFLFNLKIPVCAKQEARVTLARRFGTRWRLIGYGIIK</sequence>
<dbReference type="Gene3D" id="2.40.30.10">
    <property type="entry name" value="Translation factors"/>
    <property type="match status" value="2"/>
</dbReference>
<evidence type="ECO:0000256" key="3">
    <source>
        <dbReference type="ARBA" id="ARBA00022540"/>
    </source>
</evidence>
<evidence type="ECO:0000256" key="4">
    <source>
        <dbReference type="ARBA" id="ARBA00022723"/>
    </source>
</evidence>
<dbReference type="SUPFAM" id="SSF50447">
    <property type="entry name" value="Translation proteins"/>
    <property type="match status" value="1"/>
</dbReference>
<dbReference type="PANTHER" id="PTHR42854:SF3">
    <property type="entry name" value="EUKARYOTIC TRANSLATION INITIATION FACTOR 2 SUBUNIT 3-RELATED"/>
    <property type="match status" value="1"/>
</dbReference>
<dbReference type="NCBIfam" id="TIGR03680">
    <property type="entry name" value="eif2g_arch"/>
    <property type="match status" value="1"/>
</dbReference>
<dbReference type="GO" id="GO:0000049">
    <property type="term" value="F:tRNA binding"/>
    <property type="evidence" value="ECO:0007669"/>
    <property type="project" value="InterPro"/>
</dbReference>
<dbReference type="AlphaFoldDB" id="A0A832US38"/>
<dbReference type="InterPro" id="IPR015256">
    <property type="entry name" value="eIF2g_C"/>
</dbReference>
<dbReference type="NCBIfam" id="TIGR00231">
    <property type="entry name" value="small_GTP"/>
    <property type="match status" value="1"/>
</dbReference>
<evidence type="ECO:0000256" key="1">
    <source>
        <dbReference type="ARBA" id="ARBA00005388"/>
    </source>
</evidence>
<dbReference type="InterPro" id="IPR009001">
    <property type="entry name" value="Transl_elong_EF1A/Init_IF2_C"/>
</dbReference>
<evidence type="ECO:0000256" key="10">
    <source>
        <dbReference type="ARBA" id="ARBA00048107"/>
    </source>
</evidence>
<keyword evidence="7" id="KW-0460">Magnesium</keyword>
<comment type="similarity">
    <text evidence="1">Belongs to the TRAFAC class translation factor GTPase superfamily. Classic translation factor GTPase family. EIF2G subfamily.</text>
</comment>
<dbReference type="InterPro" id="IPR022424">
    <property type="entry name" value="TIF2_gsu"/>
</dbReference>
<dbReference type="GO" id="GO:0003743">
    <property type="term" value="F:translation initiation factor activity"/>
    <property type="evidence" value="ECO:0007669"/>
    <property type="project" value="UniProtKB-KW"/>
</dbReference>
<dbReference type="InterPro" id="IPR005225">
    <property type="entry name" value="Small_GTP-bd"/>
</dbReference>
<proteinExistence type="inferred from homology"/>
<dbReference type="FunFam" id="3.40.50.300:FF:000065">
    <property type="entry name" value="Eukaryotic translation initiation factor 2 subunit gamma"/>
    <property type="match status" value="1"/>
</dbReference>
<comment type="caution">
    <text evidence="12">The sequence shown here is derived from an EMBL/GenBank/DDBJ whole genome shotgun (WGS) entry which is preliminary data.</text>
</comment>
<evidence type="ECO:0000259" key="11">
    <source>
        <dbReference type="PROSITE" id="PS51722"/>
    </source>
</evidence>
<dbReference type="InterPro" id="IPR000795">
    <property type="entry name" value="T_Tr_GTP-bd_dom"/>
</dbReference>
<dbReference type="PANTHER" id="PTHR42854">
    <property type="entry name" value="EUKARYOTIC TRANSLATION INITIATION FACTOR 2 SUBUNIT 3 FAMILY MEMBER"/>
    <property type="match status" value="1"/>
</dbReference>
<organism evidence="12 13">
    <name type="scientific">Candidatus Naiadarchaeum limnaeum</name>
    <dbReference type="NCBI Taxonomy" id="2756139"/>
    <lineage>
        <taxon>Archaea</taxon>
        <taxon>Candidatus Undinarchaeota</taxon>
        <taxon>Candidatus Undinarchaeia</taxon>
        <taxon>Candidatus Naiadarchaeales</taxon>
        <taxon>Candidatus Naiadarchaeaceae</taxon>
        <taxon>Candidatus Naiadarchaeum</taxon>
    </lineage>
</organism>
<dbReference type="GO" id="GO:0005829">
    <property type="term" value="C:cytosol"/>
    <property type="evidence" value="ECO:0007669"/>
    <property type="project" value="TreeGrafter"/>
</dbReference>
<dbReference type="NCBIfam" id="NF003077">
    <property type="entry name" value="PRK04000.1"/>
    <property type="match status" value="1"/>
</dbReference>
<keyword evidence="13" id="KW-1185">Reference proteome</keyword>
<gene>
    <name evidence="12" type="ORF">H1016_03310</name>
</gene>
<evidence type="ECO:0000313" key="13">
    <source>
        <dbReference type="Proteomes" id="UP000646946"/>
    </source>
</evidence>
<keyword evidence="3 12" id="KW-0396">Initiation factor</keyword>
<dbReference type="Proteomes" id="UP000646946">
    <property type="component" value="Unassembled WGS sequence"/>
</dbReference>